<comment type="caution">
    <text evidence="1">The sequence shown here is derived from an EMBL/GenBank/DDBJ whole genome shotgun (WGS) entry which is preliminary data.</text>
</comment>
<dbReference type="Pfam" id="PF07723">
    <property type="entry name" value="LRR_2"/>
    <property type="match status" value="1"/>
</dbReference>
<protein>
    <submittedName>
        <fullName evidence="1">Leucine-rich repeat 2</fullName>
    </submittedName>
</protein>
<dbReference type="Proteomes" id="UP000187203">
    <property type="component" value="Unassembled WGS sequence"/>
</dbReference>
<dbReference type="PANTHER" id="PTHR31900:SF32">
    <property type="entry name" value="F-BOX_RNI_FBD-LIKE DOMAIN PROTEIN"/>
    <property type="match status" value="1"/>
</dbReference>
<dbReference type="PANTHER" id="PTHR31900">
    <property type="entry name" value="F-BOX/RNI SUPERFAMILY PROTEIN-RELATED"/>
    <property type="match status" value="1"/>
</dbReference>
<dbReference type="Gene3D" id="3.80.10.10">
    <property type="entry name" value="Ribonuclease Inhibitor"/>
    <property type="match status" value="1"/>
</dbReference>
<evidence type="ECO:0000313" key="1">
    <source>
        <dbReference type="EMBL" id="OMO69506.1"/>
    </source>
</evidence>
<accession>A0A1R3HGL3</accession>
<keyword evidence="2" id="KW-1185">Reference proteome</keyword>
<dbReference type="InterPro" id="IPR013101">
    <property type="entry name" value="LRR_PRU1-like"/>
</dbReference>
<dbReference type="InterPro" id="IPR032675">
    <property type="entry name" value="LRR_dom_sf"/>
</dbReference>
<dbReference type="SUPFAM" id="SSF52047">
    <property type="entry name" value="RNI-like"/>
    <property type="match status" value="1"/>
</dbReference>
<dbReference type="InterPro" id="IPR050232">
    <property type="entry name" value="FBL13/AtMIF1-like"/>
</dbReference>
<evidence type="ECO:0000313" key="2">
    <source>
        <dbReference type="Proteomes" id="UP000187203"/>
    </source>
</evidence>
<sequence length="249" mass="29469">MSLQLHLPASICFPRLKTLHLKRIRFHQENNPEQLFSACPKLEELFFRWCALISNHYPQKLSISIASLRRLIFHHDTYIVLSINCSILQSLEFLCYKFKLSECNLPSLAEADLHNWDHIHHGLELFERIRHVKSLRLSAQTIEGLIFEYFKMDDSLTLEEVVSFYFNRSLKSLTISKFYGSELEVNVHFHIPDFDSIWRSIKADVRFVGKILENVDVLEKFKMELVNMKVYIMESVHKGQAKQFLLRRL</sequence>
<dbReference type="EMBL" id="AWUE01020201">
    <property type="protein sequence ID" value="OMO69506.1"/>
    <property type="molecule type" value="Genomic_DNA"/>
</dbReference>
<name>A0A1R3HGL3_9ROSI</name>
<organism evidence="1 2">
    <name type="scientific">Corchorus olitorius</name>
    <dbReference type="NCBI Taxonomy" id="93759"/>
    <lineage>
        <taxon>Eukaryota</taxon>
        <taxon>Viridiplantae</taxon>
        <taxon>Streptophyta</taxon>
        <taxon>Embryophyta</taxon>
        <taxon>Tracheophyta</taxon>
        <taxon>Spermatophyta</taxon>
        <taxon>Magnoliopsida</taxon>
        <taxon>eudicotyledons</taxon>
        <taxon>Gunneridae</taxon>
        <taxon>Pentapetalae</taxon>
        <taxon>rosids</taxon>
        <taxon>malvids</taxon>
        <taxon>Malvales</taxon>
        <taxon>Malvaceae</taxon>
        <taxon>Grewioideae</taxon>
        <taxon>Apeibeae</taxon>
        <taxon>Corchorus</taxon>
    </lineage>
</organism>
<reference evidence="2" key="1">
    <citation type="submission" date="2013-09" db="EMBL/GenBank/DDBJ databases">
        <title>Corchorus olitorius genome sequencing.</title>
        <authorList>
            <person name="Alam M."/>
            <person name="Haque M.S."/>
            <person name="Islam M.S."/>
            <person name="Emdad E.M."/>
            <person name="Islam M.M."/>
            <person name="Ahmed B."/>
            <person name="Halim A."/>
            <person name="Hossen Q.M.M."/>
            <person name="Hossain M.Z."/>
            <person name="Ahmed R."/>
            <person name="Khan M.M."/>
            <person name="Islam R."/>
            <person name="Rashid M.M."/>
            <person name="Khan S.A."/>
            <person name="Rahman M.S."/>
            <person name="Alam M."/>
            <person name="Yahiya A.S."/>
            <person name="Khan M.S."/>
            <person name="Azam M.S."/>
            <person name="Haque T."/>
            <person name="Lashkar M.Z.H."/>
            <person name="Akhand A.I."/>
            <person name="Morshed G."/>
            <person name="Roy S."/>
            <person name="Uddin K.S."/>
            <person name="Rabeya T."/>
            <person name="Hossain A.S."/>
            <person name="Chowdhury A."/>
            <person name="Snigdha A.R."/>
            <person name="Mortoza M.S."/>
            <person name="Matin S.A."/>
            <person name="Hoque S.M.E."/>
            <person name="Islam M.K."/>
            <person name="Roy D.K."/>
            <person name="Haider R."/>
            <person name="Moosa M.M."/>
            <person name="Elias S.M."/>
            <person name="Hasan A.M."/>
            <person name="Jahan S."/>
            <person name="Shafiuddin M."/>
            <person name="Mahmood N."/>
            <person name="Shommy N.S."/>
        </authorList>
    </citation>
    <scope>NUCLEOTIDE SEQUENCE [LARGE SCALE GENOMIC DNA]</scope>
    <source>
        <strain evidence="2">cv. O-4</strain>
    </source>
</reference>
<proteinExistence type="predicted"/>
<dbReference type="AlphaFoldDB" id="A0A1R3HGL3"/>
<gene>
    <name evidence="1" type="ORF">COLO4_29030</name>
</gene>